<accession>A0AAV1GIG8</accession>
<protein>
    <submittedName>
        <fullName evidence="2">Uncharacterized protein</fullName>
    </submittedName>
</protein>
<reference evidence="2" key="1">
    <citation type="submission" date="2023-08" db="EMBL/GenBank/DDBJ databases">
        <authorList>
            <person name="Alioto T."/>
            <person name="Alioto T."/>
            <person name="Gomez Garrido J."/>
        </authorList>
    </citation>
    <scope>NUCLEOTIDE SEQUENCE</scope>
</reference>
<dbReference type="EMBL" id="OY660877">
    <property type="protein sequence ID" value="CAJ1073020.1"/>
    <property type="molecule type" value="Genomic_DNA"/>
</dbReference>
<name>A0AAV1GIG8_XYRNO</name>
<gene>
    <name evidence="2" type="ORF">XNOV1_A027336</name>
</gene>
<feature type="region of interest" description="Disordered" evidence="1">
    <location>
        <begin position="246"/>
        <end position="282"/>
    </location>
</feature>
<dbReference type="Proteomes" id="UP001178508">
    <property type="component" value="Chromosome 14"/>
</dbReference>
<keyword evidence="3" id="KW-1185">Reference proteome</keyword>
<dbReference type="AlphaFoldDB" id="A0AAV1GIG8"/>
<feature type="compositionally biased region" description="Polar residues" evidence="1">
    <location>
        <begin position="246"/>
        <end position="257"/>
    </location>
</feature>
<evidence type="ECO:0000313" key="2">
    <source>
        <dbReference type="EMBL" id="CAJ1073020.1"/>
    </source>
</evidence>
<sequence>MNLTVKLDRIAATGGQWSPCFNTDQGDDLASMKSRHGGDETIKQEPLSTMILVVKDGVYNLLTPVYIHSADGPFSLANDADAGSGLFAYRVKNHDSSAPVSCTFRLTENNTQLCTHHADLEKYATLHVARSGAADSSTTSILQIASRTLSMPAVVKRTHMIRIEHFSPSTPVEAPEEHFSFQLDLLFKRPVLFVKAAFPMTRLVYLSVFFSRIQKCPESVHLRAVRKSQSTQISASHQHLFHQHSAADTQVQPSISESDGWAGGAGGRDDEPQSGGSAGTVINGLLPETSAPRLSIIRQPEEPSQPMTVSAARSLAGGGHATTPFEVFITAFCHYMIKVIVGRTLTRTVFPGCNKSAISSDDKRRRRRRAVIDFCGEALSTRRTYG</sequence>
<evidence type="ECO:0000313" key="3">
    <source>
        <dbReference type="Proteomes" id="UP001178508"/>
    </source>
</evidence>
<proteinExistence type="predicted"/>
<evidence type="ECO:0000256" key="1">
    <source>
        <dbReference type="SAM" id="MobiDB-lite"/>
    </source>
</evidence>
<organism evidence="2 3">
    <name type="scientific">Xyrichtys novacula</name>
    <name type="common">Pearly razorfish</name>
    <name type="synonym">Hemipteronotus novacula</name>
    <dbReference type="NCBI Taxonomy" id="13765"/>
    <lineage>
        <taxon>Eukaryota</taxon>
        <taxon>Metazoa</taxon>
        <taxon>Chordata</taxon>
        <taxon>Craniata</taxon>
        <taxon>Vertebrata</taxon>
        <taxon>Euteleostomi</taxon>
        <taxon>Actinopterygii</taxon>
        <taxon>Neopterygii</taxon>
        <taxon>Teleostei</taxon>
        <taxon>Neoteleostei</taxon>
        <taxon>Acanthomorphata</taxon>
        <taxon>Eupercaria</taxon>
        <taxon>Labriformes</taxon>
        <taxon>Labridae</taxon>
        <taxon>Xyrichtys</taxon>
    </lineage>
</organism>